<protein>
    <submittedName>
        <fullName evidence="23">Nitrite reductase large subunit NirB</fullName>
    </submittedName>
</protein>
<gene>
    <name evidence="23" type="primary">nirB</name>
    <name evidence="23" type="ORF">KS407_14130</name>
</gene>
<dbReference type="InterPro" id="IPR005117">
    <property type="entry name" value="NiRdtase/SiRdtase_haem-b_fer"/>
</dbReference>
<dbReference type="Gene3D" id="3.90.480.20">
    <property type="match status" value="1"/>
</dbReference>
<evidence type="ECO:0000256" key="3">
    <source>
        <dbReference type="ARBA" id="ARBA00001974"/>
    </source>
</evidence>
<keyword evidence="11 17" id="KW-0274">FAD</keyword>
<evidence type="ECO:0000259" key="20">
    <source>
        <dbReference type="Pfam" id="PF04324"/>
    </source>
</evidence>
<evidence type="ECO:0000256" key="2">
    <source>
        <dbReference type="ARBA" id="ARBA00001966"/>
    </source>
</evidence>
<dbReference type="Proteomes" id="UP000790580">
    <property type="component" value="Unassembled WGS sequence"/>
</dbReference>
<dbReference type="Pfam" id="PF01077">
    <property type="entry name" value="NIR_SIR"/>
    <property type="match status" value="1"/>
</dbReference>
<evidence type="ECO:0000256" key="1">
    <source>
        <dbReference type="ARBA" id="ARBA00001929"/>
    </source>
</evidence>
<evidence type="ECO:0000259" key="22">
    <source>
        <dbReference type="Pfam" id="PF18267"/>
    </source>
</evidence>
<keyword evidence="10" id="KW-0479">Metal-binding</keyword>
<keyword evidence="24" id="KW-1185">Reference proteome</keyword>
<evidence type="ECO:0000256" key="5">
    <source>
        <dbReference type="ARBA" id="ARBA00010429"/>
    </source>
</evidence>
<dbReference type="PRINTS" id="PR00397">
    <property type="entry name" value="SIROHAEM"/>
</dbReference>
<dbReference type="Gene3D" id="3.50.50.60">
    <property type="entry name" value="FAD/NAD(P)-binding domain"/>
    <property type="match status" value="2"/>
</dbReference>
<dbReference type="PANTHER" id="PTHR43809">
    <property type="entry name" value="NITRITE REDUCTASE (NADH) LARGE SUBUNIT"/>
    <property type="match status" value="1"/>
</dbReference>
<evidence type="ECO:0000256" key="13">
    <source>
        <dbReference type="ARBA" id="ARBA00023004"/>
    </source>
</evidence>
<evidence type="ECO:0000256" key="7">
    <source>
        <dbReference type="ARBA" id="ARBA00022617"/>
    </source>
</evidence>
<comment type="cofactor">
    <cofactor evidence="1">
        <name>siroheme</name>
        <dbReference type="ChEBI" id="CHEBI:60052"/>
    </cofactor>
</comment>
<dbReference type="PANTHER" id="PTHR43809:SF1">
    <property type="entry name" value="NITRITE REDUCTASE (NADH) LARGE SUBUNIT"/>
    <property type="match status" value="1"/>
</dbReference>
<comment type="cofactor">
    <cofactor evidence="16">
        <name>[2Fe-2S] cluster</name>
        <dbReference type="ChEBI" id="CHEBI:190135"/>
    </cofactor>
</comment>
<evidence type="ECO:0000259" key="18">
    <source>
        <dbReference type="Pfam" id="PF01077"/>
    </source>
</evidence>
<feature type="domain" description="FAD/NAD(P)-binding" evidence="21">
    <location>
        <begin position="5"/>
        <end position="282"/>
    </location>
</feature>
<dbReference type="Pfam" id="PF03460">
    <property type="entry name" value="NIR_SIR_ferr"/>
    <property type="match status" value="1"/>
</dbReference>
<dbReference type="NCBIfam" id="TIGR02374">
    <property type="entry name" value="nitri_red_nirB"/>
    <property type="match status" value="1"/>
</dbReference>
<evidence type="ECO:0000256" key="14">
    <source>
        <dbReference type="ARBA" id="ARBA00023014"/>
    </source>
</evidence>
<dbReference type="CDD" id="cd19944">
    <property type="entry name" value="NirB_Fer2_BFD-like_2"/>
    <property type="match status" value="1"/>
</dbReference>
<dbReference type="SUPFAM" id="SSF51905">
    <property type="entry name" value="FAD/NAD(P)-binding domain"/>
    <property type="match status" value="2"/>
</dbReference>
<dbReference type="Gene3D" id="3.30.390.30">
    <property type="match status" value="1"/>
</dbReference>
<evidence type="ECO:0000259" key="19">
    <source>
        <dbReference type="Pfam" id="PF03460"/>
    </source>
</evidence>
<keyword evidence="13" id="KW-0408">Iron</keyword>
<dbReference type="RefSeq" id="WP_088074188.1">
    <property type="nucleotide sequence ID" value="NZ_JAHQCR010000054.1"/>
</dbReference>
<evidence type="ECO:0000256" key="12">
    <source>
        <dbReference type="ARBA" id="ARBA00023002"/>
    </source>
</evidence>
<comment type="caution">
    <text evidence="23">The sequence shown here is derived from an EMBL/GenBank/DDBJ whole genome shotgun (WGS) entry which is preliminary data.</text>
</comment>
<dbReference type="CDD" id="cd19943">
    <property type="entry name" value="NirB_Fer2_BFD-like_1"/>
    <property type="match status" value="1"/>
</dbReference>
<dbReference type="InterPro" id="IPR012744">
    <property type="entry name" value="Nitri_red_NirB"/>
</dbReference>
<keyword evidence="6" id="KW-0004">4Fe-4S</keyword>
<dbReference type="InterPro" id="IPR036188">
    <property type="entry name" value="FAD/NAD-bd_sf"/>
</dbReference>
<evidence type="ECO:0000256" key="11">
    <source>
        <dbReference type="ARBA" id="ARBA00022827"/>
    </source>
</evidence>
<dbReference type="InterPro" id="IPR041854">
    <property type="entry name" value="BFD-like_2Fe2S-bd_dom_sf"/>
</dbReference>
<dbReference type="InterPro" id="IPR007419">
    <property type="entry name" value="BFD-like_2Fe2S-bd_dom"/>
</dbReference>
<dbReference type="Gene3D" id="1.10.10.1100">
    <property type="entry name" value="BFD-like [2Fe-2S]-binding domain"/>
    <property type="match status" value="2"/>
</dbReference>
<dbReference type="InterPro" id="IPR036136">
    <property type="entry name" value="Nit/Sulf_reduc_fer-like_dom_sf"/>
</dbReference>
<evidence type="ECO:0000256" key="6">
    <source>
        <dbReference type="ARBA" id="ARBA00022485"/>
    </source>
</evidence>
<proteinExistence type="inferred from homology"/>
<dbReference type="InterPro" id="IPR017121">
    <property type="entry name" value="Nitrite_Rdtase_lsu"/>
</dbReference>
<feature type="domain" description="BFD-like [2Fe-2S]-binding" evidence="20">
    <location>
        <begin position="480"/>
        <end position="529"/>
    </location>
</feature>
<evidence type="ECO:0000256" key="9">
    <source>
        <dbReference type="ARBA" id="ARBA00022714"/>
    </source>
</evidence>
<keyword evidence="14" id="KW-0411">Iron-sulfur</keyword>
<dbReference type="InterPro" id="IPR006066">
    <property type="entry name" value="NO2/SO3_Rdtase_FeS/sirohaem_BS"/>
</dbReference>
<keyword evidence="15 17" id="KW-0534">Nitrate assimilation</keyword>
<comment type="cofactor">
    <cofactor evidence="2">
        <name>[4Fe-4S] cluster</name>
        <dbReference type="ChEBI" id="CHEBI:49883"/>
    </cofactor>
</comment>
<reference evidence="23 24" key="1">
    <citation type="submission" date="2021-06" db="EMBL/GenBank/DDBJ databases">
        <title>Bacillus sp. RD4P76, an endophyte from a halophyte.</title>
        <authorList>
            <person name="Sun J.-Q."/>
        </authorList>
    </citation>
    <scope>NUCLEOTIDE SEQUENCE [LARGE SCALE GENOMIC DNA]</scope>
    <source>
        <strain evidence="23 24">JCM 17098</strain>
    </source>
</reference>
<name>A0ABS6JVF8_9BACI</name>
<dbReference type="InterPro" id="IPR016156">
    <property type="entry name" value="FAD/NAD-linked_Rdtase_dimer_sf"/>
</dbReference>
<dbReference type="PRINTS" id="PR00368">
    <property type="entry name" value="FADPNR"/>
</dbReference>
<keyword evidence="8 17" id="KW-0285">Flavoprotein</keyword>
<dbReference type="InterPro" id="IPR045854">
    <property type="entry name" value="NO2/SO3_Rdtase_4Fe4S_sf"/>
</dbReference>
<sequence length="809" mass="89447">MTKRKLVLVGNGMAGIRCLEEILNIDPERFDITVFGSEPHPNYNRIMLSSVLQGDTTVDDIVLNSYEWYAENNIQLYTGETVEKIDKDTKQVFTDKGRSVPYDDLILATGSHPFMLPLPGADKDGVIAFRNIEDCETMIDTSKKYERAVVIGGGLLGLEAARGLLNLGMEVDVVHILDYLMERQLDPTASAMLQEELEKQGMNFLMNHHTEAILGKKRVEKVTFKGGKVVKADLVVMAVGIKPNVDVAKASDIETNRGIIVDDYMQTSAPDIYSLGECAEHREMVYGLVAPLWEQAKVLAKQICGVDAENGYQGSILSTKLKVSGVDVFSAGEFNDSQNNKAIRIQDEFEGIYKKVVVRDNRIVGSVLFGDTTEGTKLLNMINNETDISEIGKVNILQSVDQSESIVIDMDDSEIICGCNGVSKGDIVSAIKENGLASIAEVRDCTNASRSCGTCKGLVGDLLEHTLGDEFEVGTEKETVCACTTLTHEEVVAEIRDKGLSHTREVMNVLGWSTPEGCSKCRPAINYYLGMVHPTDYEDEQESRFVNERMHANIQNNGTYSVVPRMYGGVTNAKDLRKIADVADKYNVPLLKVTGGQRIDLLGIKKEDLPSVWADLDMPSGYAYGKTIRTVKTCVGENFCRFGTQDSIGLGIEIEKKFERLNTPHKVKMGVSACPRNCAESGIKDVGIVGVDGAWEIYVGGNGGTDLRAGDLLCRVKTSEEVLEMIAAYLQLYRENARYLERTSHWLERVGLDHVKSVLLEDQDMKEQLVSRMDITLSAIPGDPWKKFIESEKDKEELFQSKALEVTKS</sequence>
<evidence type="ECO:0000256" key="16">
    <source>
        <dbReference type="ARBA" id="ARBA00034078"/>
    </source>
</evidence>
<dbReference type="InterPro" id="IPR023753">
    <property type="entry name" value="FAD/NAD-binding_dom"/>
</dbReference>
<dbReference type="Pfam" id="PF04324">
    <property type="entry name" value="Fer2_BFD"/>
    <property type="match status" value="2"/>
</dbReference>
<evidence type="ECO:0000256" key="8">
    <source>
        <dbReference type="ARBA" id="ARBA00022630"/>
    </source>
</evidence>
<feature type="domain" description="NADH-rubredoxin oxidoreductase C-terminal" evidence="22">
    <location>
        <begin position="318"/>
        <end position="385"/>
    </location>
</feature>
<keyword evidence="12" id="KW-0560">Oxidoreductase</keyword>
<dbReference type="Gene3D" id="3.30.413.10">
    <property type="entry name" value="Sulfite Reductase Hemoprotein, domain 1"/>
    <property type="match status" value="1"/>
</dbReference>
<feature type="domain" description="Nitrite/sulphite reductase 4Fe-4S" evidence="18">
    <location>
        <begin position="625"/>
        <end position="762"/>
    </location>
</feature>
<dbReference type="InterPro" id="IPR052034">
    <property type="entry name" value="NasD-like"/>
</dbReference>
<evidence type="ECO:0000313" key="24">
    <source>
        <dbReference type="Proteomes" id="UP000790580"/>
    </source>
</evidence>
<feature type="domain" description="Nitrite/Sulfite reductase ferredoxin-like" evidence="19">
    <location>
        <begin position="555"/>
        <end position="617"/>
    </location>
</feature>
<dbReference type="SUPFAM" id="SSF55124">
    <property type="entry name" value="Nitrite/Sulfite reductase N-terminal domain-like"/>
    <property type="match status" value="1"/>
</dbReference>
<comment type="pathway">
    <text evidence="4">Nitrogen metabolism; nitrate reduction (assimilation).</text>
</comment>
<dbReference type="EMBL" id="JAHQCR010000054">
    <property type="protein sequence ID" value="MBU9722570.1"/>
    <property type="molecule type" value="Genomic_DNA"/>
</dbReference>
<evidence type="ECO:0000259" key="21">
    <source>
        <dbReference type="Pfam" id="PF07992"/>
    </source>
</evidence>
<evidence type="ECO:0000256" key="17">
    <source>
        <dbReference type="PIRNR" id="PIRNR037149"/>
    </source>
</evidence>
<evidence type="ECO:0000313" key="23">
    <source>
        <dbReference type="EMBL" id="MBU9722570.1"/>
    </source>
</evidence>
<keyword evidence="7" id="KW-0349">Heme</keyword>
<organism evidence="23 24">
    <name type="scientific">Evansella alkalicola</name>
    <dbReference type="NCBI Taxonomy" id="745819"/>
    <lineage>
        <taxon>Bacteria</taxon>
        <taxon>Bacillati</taxon>
        <taxon>Bacillota</taxon>
        <taxon>Bacilli</taxon>
        <taxon>Bacillales</taxon>
        <taxon>Bacillaceae</taxon>
        <taxon>Evansella</taxon>
    </lineage>
</organism>
<evidence type="ECO:0000256" key="10">
    <source>
        <dbReference type="ARBA" id="ARBA00022723"/>
    </source>
</evidence>
<dbReference type="PRINTS" id="PR00411">
    <property type="entry name" value="PNDRDTASEI"/>
</dbReference>
<dbReference type="PIRSF" id="PIRSF037149">
    <property type="entry name" value="NirB"/>
    <property type="match status" value="1"/>
</dbReference>
<dbReference type="Pfam" id="PF07992">
    <property type="entry name" value="Pyr_redox_2"/>
    <property type="match status" value="1"/>
</dbReference>
<dbReference type="InterPro" id="IPR041575">
    <property type="entry name" value="Rubredoxin_C"/>
</dbReference>
<feature type="domain" description="BFD-like [2Fe-2S]-binding" evidence="20">
    <location>
        <begin position="415"/>
        <end position="464"/>
    </location>
</feature>
<evidence type="ECO:0000256" key="4">
    <source>
        <dbReference type="ARBA" id="ARBA00005096"/>
    </source>
</evidence>
<dbReference type="InterPro" id="IPR006067">
    <property type="entry name" value="NO2/SO3_Rdtase_4Fe4S_dom"/>
</dbReference>
<evidence type="ECO:0000256" key="15">
    <source>
        <dbReference type="ARBA" id="ARBA00023063"/>
    </source>
</evidence>
<comment type="cofactor">
    <cofactor evidence="3 17">
        <name>FAD</name>
        <dbReference type="ChEBI" id="CHEBI:57692"/>
    </cofactor>
</comment>
<accession>A0ABS6JVF8</accession>
<comment type="similarity">
    <text evidence="5">Belongs to the nitrite and sulfite reductase 4Fe-4S domain family.</text>
</comment>
<dbReference type="Pfam" id="PF18267">
    <property type="entry name" value="Rubredoxin_C"/>
    <property type="match status" value="1"/>
</dbReference>
<keyword evidence="9" id="KW-0001">2Fe-2S</keyword>
<dbReference type="SUPFAM" id="SSF56014">
    <property type="entry name" value="Nitrite and sulphite reductase 4Fe-4S domain-like"/>
    <property type="match status" value="1"/>
</dbReference>